<evidence type="ECO:0000313" key="3">
    <source>
        <dbReference type="EMBL" id="ERN08930.1"/>
    </source>
</evidence>
<dbReference type="InterPro" id="IPR036388">
    <property type="entry name" value="WH-like_DNA-bd_sf"/>
</dbReference>
<name>W1PP25_AMBTC</name>
<dbReference type="EMBL" id="KI393208">
    <property type="protein sequence ID" value="ERN08930.1"/>
    <property type="molecule type" value="Genomic_DNA"/>
</dbReference>
<dbReference type="GO" id="GO:0003700">
    <property type="term" value="F:DNA-binding transcription factor activity"/>
    <property type="evidence" value="ECO:0007669"/>
    <property type="project" value="InterPro"/>
</dbReference>
<reference evidence="4" key="1">
    <citation type="journal article" date="2013" name="Science">
        <title>The Amborella genome and the evolution of flowering plants.</title>
        <authorList>
            <consortium name="Amborella Genome Project"/>
        </authorList>
    </citation>
    <scope>NUCLEOTIDE SEQUENCE [LARGE SCALE GENOMIC DNA]</scope>
</reference>
<dbReference type="Gramene" id="ERN08930">
    <property type="protein sequence ID" value="ERN08930"/>
    <property type="gene ID" value="AMTR_s00015p00252960"/>
</dbReference>
<gene>
    <name evidence="3" type="ORF">AMTR_s00015p00252960</name>
</gene>
<dbReference type="Proteomes" id="UP000017836">
    <property type="component" value="Unassembled WGS sequence"/>
</dbReference>
<dbReference type="Gene3D" id="1.10.10.10">
    <property type="entry name" value="Winged helix-like DNA-binding domain superfamily/Winged helix DNA-binding domain"/>
    <property type="match status" value="1"/>
</dbReference>
<dbReference type="eggNOG" id="ENOG502QRMD">
    <property type="taxonomic scope" value="Eukaryota"/>
</dbReference>
<proteinExistence type="inferred from homology"/>
<protein>
    <recommendedName>
        <fullName evidence="2">RNA polymerase sigma-70 region 4 domain-containing protein</fullName>
    </recommendedName>
</protein>
<dbReference type="InterPro" id="IPR050239">
    <property type="entry name" value="Sigma-70_RNA_pol_init_factors"/>
</dbReference>
<dbReference type="InterPro" id="IPR000943">
    <property type="entry name" value="RNA_pol_sigma70"/>
</dbReference>
<dbReference type="PANTHER" id="PTHR30603:SF4">
    <property type="entry name" value="RNA POLYMERASE SIGMA FACTOR SIGE, CHLOROPLASTIC_MITOCHONDRIAL"/>
    <property type="match status" value="1"/>
</dbReference>
<accession>W1PP25</accession>
<dbReference type="Pfam" id="PF04545">
    <property type="entry name" value="Sigma70_r4"/>
    <property type="match status" value="1"/>
</dbReference>
<dbReference type="GO" id="GO:0006352">
    <property type="term" value="P:DNA-templated transcription initiation"/>
    <property type="evidence" value="ECO:0007669"/>
    <property type="project" value="InterPro"/>
</dbReference>
<dbReference type="STRING" id="13333.W1PP25"/>
<dbReference type="FunFam" id="1.10.10.10:FF:000514">
    <property type="entry name" value="RNA polymerase sigma factor sigE, chloroplastic/mitochondrial"/>
    <property type="match status" value="1"/>
</dbReference>
<evidence type="ECO:0000313" key="4">
    <source>
        <dbReference type="Proteomes" id="UP000017836"/>
    </source>
</evidence>
<dbReference type="PANTHER" id="PTHR30603">
    <property type="entry name" value="RNA POLYMERASE SIGMA FACTOR RPO"/>
    <property type="match status" value="1"/>
</dbReference>
<dbReference type="InterPro" id="IPR007630">
    <property type="entry name" value="RNA_pol_sigma70_r4"/>
</dbReference>
<dbReference type="SUPFAM" id="SSF88659">
    <property type="entry name" value="Sigma3 and sigma4 domains of RNA polymerase sigma factors"/>
    <property type="match status" value="1"/>
</dbReference>
<feature type="domain" description="RNA polymerase sigma-70 region 4" evidence="2">
    <location>
        <begin position="63"/>
        <end position="116"/>
    </location>
</feature>
<dbReference type="OMA" id="SIIRAIM"/>
<dbReference type="AlphaFoldDB" id="W1PP25"/>
<evidence type="ECO:0000256" key="1">
    <source>
        <dbReference type="ARBA" id="ARBA00007788"/>
    </source>
</evidence>
<dbReference type="PRINTS" id="PR00046">
    <property type="entry name" value="SIGMA70FCT"/>
</dbReference>
<comment type="similarity">
    <text evidence="1">Belongs to the sigma-70 factor family.</text>
</comment>
<dbReference type="InterPro" id="IPR013324">
    <property type="entry name" value="RNA_pol_sigma_r3/r4-like"/>
</dbReference>
<evidence type="ECO:0000259" key="2">
    <source>
        <dbReference type="Pfam" id="PF04545"/>
    </source>
</evidence>
<sequence length="128" mass="14525">MEKVGISEEKYHDVLRASKPVFSLNAKHVTTQEELVNGVMDMDGVTGDKRKPAALLRLALDDVLDSLKPKESLVIRQRYGLDGKGDRTLSEIAGNLNISREMVRKHEVKALMKLKHPARVDYLRRYIV</sequence>
<keyword evidence="4" id="KW-1185">Reference proteome</keyword>
<organism evidence="3 4">
    <name type="scientific">Amborella trichopoda</name>
    <dbReference type="NCBI Taxonomy" id="13333"/>
    <lineage>
        <taxon>Eukaryota</taxon>
        <taxon>Viridiplantae</taxon>
        <taxon>Streptophyta</taxon>
        <taxon>Embryophyta</taxon>
        <taxon>Tracheophyta</taxon>
        <taxon>Spermatophyta</taxon>
        <taxon>Magnoliopsida</taxon>
        <taxon>Amborellales</taxon>
        <taxon>Amborellaceae</taxon>
        <taxon>Amborella</taxon>
    </lineage>
</organism>
<dbReference type="HOGENOM" id="CLU_135902_0_0_1"/>